<evidence type="ECO:0000313" key="1">
    <source>
        <dbReference type="EMBL" id="CAF4186123.1"/>
    </source>
</evidence>
<dbReference type="AlphaFoldDB" id="A0A8S2RY70"/>
<feature type="non-terminal residue" evidence="1">
    <location>
        <position position="1"/>
    </location>
</feature>
<sequence length="60" mass="6791">MAVLTDWFGNLDSILEMNVLQAGSQYDTVDQLQKKLRQYTIAIDGLRMKSAGTDKLKEDL</sequence>
<accession>A0A8S2RY70</accession>
<organism evidence="1 2">
    <name type="scientific">Rotaria magnacalcarata</name>
    <dbReference type="NCBI Taxonomy" id="392030"/>
    <lineage>
        <taxon>Eukaryota</taxon>
        <taxon>Metazoa</taxon>
        <taxon>Spiralia</taxon>
        <taxon>Gnathifera</taxon>
        <taxon>Rotifera</taxon>
        <taxon>Eurotatoria</taxon>
        <taxon>Bdelloidea</taxon>
        <taxon>Philodinida</taxon>
        <taxon>Philodinidae</taxon>
        <taxon>Rotaria</taxon>
    </lineage>
</organism>
<proteinExistence type="predicted"/>
<evidence type="ECO:0000313" key="2">
    <source>
        <dbReference type="Proteomes" id="UP000676336"/>
    </source>
</evidence>
<name>A0A8S2RY70_9BILA</name>
<comment type="caution">
    <text evidence="1">The sequence shown here is derived from an EMBL/GenBank/DDBJ whole genome shotgun (WGS) entry which is preliminary data.</text>
</comment>
<protein>
    <submittedName>
        <fullName evidence="1">Uncharacterized protein</fullName>
    </submittedName>
</protein>
<dbReference type="EMBL" id="CAJOBI010015991">
    <property type="protein sequence ID" value="CAF4186123.1"/>
    <property type="molecule type" value="Genomic_DNA"/>
</dbReference>
<gene>
    <name evidence="1" type="ORF">SMN809_LOCUS21241</name>
</gene>
<reference evidence="1" key="1">
    <citation type="submission" date="2021-02" db="EMBL/GenBank/DDBJ databases">
        <authorList>
            <person name="Nowell W R."/>
        </authorList>
    </citation>
    <scope>NUCLEOTIDE SEQUENCE</scope>
</reference>
<dbReference type="Proteomes" id="UP000676336">
    <property type="component" value="Unassembled WGS sequence"/>
</dbReference>